<dbReference type="InterPro" id="IPR013762">
    <property type="entry name" value="Integrase-like_cat_sf"/>
</dbReference>
<dbReference type="AlphaFoldDB" id="B5GVD6"/>
<dbReference type="PROSITE" id="PS51898">
    <property type="entry name" value="TYR_RECOMBINASE"/>
    <property type="match status" value="1"/>
</dbReference>
<dbReference type="InterPro" id="IPR050090">
    <property type="entry name" value="Tyrosine_recombinase_XerCD"/>
</dbReference>
<feature type="region of interest" description="Disordered" evidence="4">
    <location>
        <begin position="406"/>
        <end position="444"/>
    </location>
</feature>
<evidence type="ECO:0000256" key="1">
    <source>
        <dbReference type="ARBA" id="ARBA00008857"/>
    </source>
</evidence>
<accession>B5GVD6</accession>
<dbReference type="GO" id="GO:0015074">
    <property type="term" value="P:DNA integration"/>
    <property type="evidence" value="ECO:0007669"/>
    <property type="project" value="InterPro"/>
</dbReference>
<dbReference type="GeneID" id="93729159"/>
<dbReference type="Gene3D" id="1.10.150.130">
    <property type="match status" value="1"/>
</dbReference>
<comment type="similarity">
    <text evidence="1">Belongs to the 'phage' integrase family.</text>
</comment>
<dbReference type="InterPro" id="IPR011010">
    <property type="entry name" value="DNA_brk_join_enz"/>
</dbReference>
<evidence type="ECO:0000256" key="2">
    <source>
        <dbReference type="ARBA" id="ARBA00023125"/>
    </source>
</evidence>
<gene>
    <name evidence="5" type="ORF">SCLAV_4383</name>
</gene>
<dbReference type="Proteomes" id="UP000002357">
    <property type="component" value="Chromosome"/>
</dbReference>
<feature type="compositionally biased region" description="Basic and acidic residues" evidence="4">
    <location>
        <begin position="408"/>
        <end position="420"/>
    </location>
</feature>
<keyword evidence="3" id="KW-0233">DNA recombination</keyword>
<dbReference type="RefSeq" id="WP_003955811.1">
    <property type="nucleotide sequence ID" value="NZ_CM000913.1"/>
</dbReference>
<dbReference type="EMBL" id="CM000913">
    <property type="protein sequence ID" value="EFG09454.1"/>
    <property type="molecule type" value="Genomic_DNA"/>
</dbReference>
<proteinExistence type="inferred from homology"/>
<dbReference type="eggNOG" id="COG0582">
    <property type="taxonomic scope" value="Bacteria"/>
</dbReference>
<dbReference type="Gene3D" id="1.10.443.10">
    <property type="entry name" value="Intergrase catalytic core"/>
    <property type="match status" value="1"/>
</dbReference>
<sequence>MQDRSFTTSEDAKKWLATARTDSSRGEFIDPRDGAISVGDYIVEHWWPGRTDEPSTAGPMASRINNHLIPLLGEVALRDIDASTLRTFKATLLTRVEDSTAEVIWGHLSSVLNSAVDDQRLLRNPLKVHKSVKAPRAKEKKGKAWSRTTVNAVREHLQERYRLAVDLGLGLGLRQGEAFGLAEEDFDLKNMVVRIRRQLRWDTKGRPYFCLPKGGKTRDVPLSPSLAARARGHFRRFPSTACTLPWRNPEPPANALEERQRRPITAQLVLTTSHGNRIYYKTWNERSWRPALAAVGLLTVIGEKTQEYGGRVRRYPVYASSRSDMFHVLRHTYASVQLEAGESVVSLAVWLGHSSPKITLDHYAHFMPGAGRRGLAAMDSWLADAGRKVPEKSLAAGMGHCFRSEIAGQRHDRNSGRDEGEVQGDGPGRARGEHHRVLSPYGPGPGRRVLASAGAFLSLGRGGEWRRVRGGWSWWTSRRRSCGCP</sequence>
<keyword evidence="6" id="KW-1185">Reference proteome</keyword>
<dbReference type="STRING" id="1901.BB341_06965"/>
<dbReference type="InterPro" id="IPR010998">
    <property type="entry name" value="Integrase_recombinase_N"/>
</dbReference>
<dbReference type="SUPFAM" id="SSF56349">
    <property type="entry name" value="DNA breaking-rejoining enzymes"/>
    <property type="match status" value="1"/>
</dbReference>
<evidence type="ECO:0000256" key="4">
    <source>
        <dbReference type="SAM" id="MobiDB-lite"/>
    </source>
</evidence>
<organism evidence="5 6">
    <name type="scientific">Streptomyces clavuligerus</name>
    <dbReference type="NCBI Taxonomy" id="1901"/>
    <lineage>
        <taxon>Bacteria</taxon>
        <taxon>Bacillati</taxon>
        <taxon>Actinomycetota</taxon>
        <taxon>Actinomycetes</taxon>
        <taxon>Kitasatosporales</taxon>
        <taxon>Streptomycetaceae</taxon>
        <taxon>Streptomyces</taxon>
    </lineage>
</organism>
<dbReference type="InterPro" id="IPR002104">
    <property type="entry name" value="Integrase_catalytic"/>
</dbReference>
<keyword evidence="2" id="KW-0238">DNA-binding</keyword>
<dbReference type="GO" id="GO:0003677">
    <property type="term" value="F:DNA binding"/>
    <property type="evidence" value="ECO:0007669"/>
    <property type="project" value="UniProtKB-KW"/>
</dbReference>
<dbReference type="KEGG" id="sclf:BB341_06965"/>
<dbReference type="PANTHER" id="PTHR30349">
    <property type="entry name" value="PHAGE INTEGRASE-RELATED"/>
    <property type="match status" value="1"/>
</dbReference>
<evidence type="ECO:0000313" key="5">
    <source>
        <dbReference type="EMBL" id="EFG09454.1"/>
    </source>
</evidence>
<evidence type="ECO:0000256" key="3">
    <source>
        <dbReference type="ARBA" id="ARBA00023172"/>
    </source>
</evidence>
<reference evidence="5 6" key="1">
    <citation type="journal article" date="2010" name="Genome Biol. Evol.">
        <title>The sequence of a 1.8-mb bacterial linear plasmid reveals a rich evolutionary reservoir of secondary metabolic pathways.</title>
        <authorList>
            <person name="Medema M.H."/>
            <person name="Trefzer A."/>
            <person name="Kovalchuk A."/>
            <person name="van den Berg M."/>
            <person name="Mueller U."/>
            <person name="Heijne W."/>
            <person name="Wu L."/>
            <person name="Alam M.T."/>
            <person name="Ronning C.M."/>
            <person name="Nierman W.C."/>
            <person name="Bovenberg R.A.L."/>
            <person name="Breitling R."/>
            <person name="Takano E."/>
        </authorList>
    </citation>
    <scope>NUCLEOTIDE SEQUENCE [LARGE SCALE GENOMIC DNA]</scope>
    <source>
        <strain evidence="6">ATCC 27064 / DSM 738 / JCM 4710 / NBRC 13307 / NCIMB 12785 / NRRL 3585 / VKM Ac-602</strain>
    </source>
</reference>
<evidence type="ECO:0000313" key="6">
    <source>
        <dbReference type="Proteomes" id="UP000002357"/>
    </source>
</evidence>
<dbReference type="PANTHER" id="PTHR30349:SF64">
    <property type="entry name" value="PROPHAGE INTEGRASE INTD-RELATED"/>
    <property type="match status" value="1"/>
</dbReference>
<name>B5GVD6_STRCL</name>
<protein>
    <submittedName>
        <fullName evidence="5">Integrase family protein</fullName>
    </submittedName>
</protein>
<dbReference type="GO" id="GO:0006310">
    <property type="term" value="P:DNA recombination"/>
    <property type="evidence" value="ECO:0007669"/>
    <property type="project" value="UniProtKB-KW"/>
</dbReference>